<gene>
    <name evidence="12" type="primary">Aste57867_15678</name>
    <name evidence="11" type="ORF">As57867_015622</name>
    <name evidence="12" type="ORF">ASTE57867_15678</name>
</gene>
<dbReference type="InterPro" id="IPR013320">
    <property type="entry name" value="ConA-like_dom_sf"/>
</dbReference>
<evidence type="ECO:0000256" key="6">
    <source>
        <dbReference type="SAM" id="MobiDB-lite"/>
    </source>
</evidence>
<dbReference type="PROSITE" id="PS01186">
    <property type="entry name" value="EGF_2"/>
    <property type="match status" value="1"/>
</dbReference>
<keyword evidence="7" id="KW-0812">Transmembrane</keyword>
<dbReference type="GO" id="GO:0005789">
    <property type="term" value="C:endoplasmic reticulum membrane"/>
    <property type="evidence" value="ECO:0007669"/>
    <property type="project" value="TreeGrafter"/>
</dbReference>
<evidence type="ECO:0000259" key="9">
    <source>
        <dbReference type="PROSITE" id="PS00022"/>
    </source>
</evidence>
<dbReference type="AlphaFoldDB" id="A0A485L5J9"/>
<feature type="signal peptide" evidence="8">
    <location>
        <begin position="1"/>
        <end position="19"/>
    </location>
</feature>
<protein>
    <submittedName>
        <fullName evidence="12">Aste57867_15678 protein</fullName>
    </submittedName>
</protein>
<proteinExistence type="predicted"/>
<dbReference type="EMBL" id="CAADRA010005731">
    <property type="protein sequence ID" value="VFT92471.1"/>
    <property type="molecule type" value="Genomic_DNA"/>
</dbReference>
<dbReference type="PROSITE" id="PS00022">
    <property type="entry name" value="EGF_1"/>
    <property type="match status" value="1"/>
</dbReference>
<accession>A0A485L5J9</accession>
<comment type="subcellular location">
    <subcellularLocation>
        <location evidence="1">Membrane</location>
    </subcellularLocation>
</comment>
<feature type="chain" id="PRO_5036355539" evidence="8">
    <location>
        <begin position="20"/>
        <end position="771"/>
    </location>
</feature>
<dbReference type="InterPro" id="IPR000742">
    <property type="entry name" value="EGF"/>
</dbReference>
<reference evidence="11" key="2">
    <citation type="submission" date="2019-06" db="EMBL/GenBank/DDBJ databases">
        <title>Genomics analysis of Aphanomyces spp. identifies a new class of oomycete effector associated with host adaptation.</title>
        <authorList>
            <person name="Gaulin E."/>
        </authorList>
    </citation>
    <scope>NUCLEOTIDE SEQUENCE</scope>
    <source>
        <strain evidence="11">CBS 578.67</strain>
    </source>
</reference>
<keyword evidence="3" id="KW-1015">Disulfide bond</keyword>
<dbReference type="SUPFAM" id="SSF49899">
    <property type="entry name" value="Concanavalin A-like lectins/glucanases"/>
    <property type="match status" value="2"/>
</dbReference>
<organism evidence="12 13">
    <name type="scientific">Aphanomyces stellatus</name>
    <dbReference type="NCBI Taxonomy" id="120398"/>
    <lineage>
        <taxon>Eukaryota</taxon>
        <taxon>Sar</taxon>
        <taxon>Stramenopiles</taxon>
        <taxon>Oomycota</taxon>
        <taxon>Saprolegniomycetes</taxon>
        <taxon>Saprolegniales</taxon>
        <taxon>Verrucalvaceae</taxon>
        <taxon>Aphanomyces</taxon>
    </lineage>
</organism>
<keyword evidence="13" id="KW-1185">Reference proteome</keyword>
<evidence type="ECO:0000256" key="1">
    <source>
        <dbReference type="ARBA" id="ARBA00004370"/>
    </source>
</evidence>
<keyword evidence="8" id="KW-0732">Signal</keyword>
<evidence type="ECO:0000256" key="4">
    <source>
        <dbReference type="ARBA" id="ARBA00023180"/>
    </source>
</evidence>
<evidence type="ECO:0000313" key="13">
    <source>
        <dbReference type="Proteomes" id="UP000332933"/>
    </source>
</evidence>
<evidence type="ECO:0000256" key="2">
    <source>
        <dbReference type="ARBA" id="ARBA00023136"/>
    </source>
</evidence>
<dbReference type="PANTHER" id="PTHR31361:SF1">
    <property type="entry name" value="BETA-GLUCAN SYNTHESIS-ASSOCIATED PROTEIN KRE6-RELATED"/>
    <property type="match status" value="1"/>
</dbReference>
<keyword evidence="7" id="KW-1133">Transmembrane helix</keyword>
<dbReference type="Gene3D" id="2.60.120.200">
    <property type="match status" value="2"/>
</dbReference>
<sequence>MRVSRSLALLHAAATSVRAIDQDYEAYPTKSGVGVWVDVDTPVAARTKVTSRGETWELVMSDEFEIDGRTFEAGKDHLWTALDIPDGVNAAMEYYNVTNVYTKGGKLINKVEEGPVNVTYFNQWLEKPAFETSQMHYTAGMMQSWNKFCFQGGLIEVSAKLPGAINDKPSDEHKSVTTNPNAIGEFWENGQKKKLTVFDRVKDGAYYPTWPGIWLLGNLGRALFTASTTRMWPWSYNECDPELDKHQLISACNSNPGFGLNPNQGRGAPEIDILEGGGAAISSSIQVAPGMPDEYRRMPIQKIDNKYCVYGKGCETPGANMPDVPTATYAYRKHMNWYQGLKYAANNRCPSIEVDKQQPEPVIQAQKNRALVTANGYNKLQMSAGRDVNADLSLIDGKGNVRWGINYNGTCFPIANGYIGAFLCDPDAKNPKCEAVRKEGVADTNQMDKFEYQMDAISANWDIGHEAYVTFYTYQVEWVMGENGYVRWNLFNQPLYEIPSSSLTNPPQAPAGSGKPRNPKKIQVEEPLYVIFNVALAKAWGATPPNSDIGPCRGNATHPTPGSDAYNKSNNICDSFPMYMEVDYIRIYQDKTTMSVGCDPPTHPTKEWIDGHIKWYTDAKNPMIRVDGGATCNSDNDCLSSQAAVATGRCKARQCACASGYGGPRCTKFKGSKSVSISDPNYFGPQLIYAGVLAAAMVAAVVLTSVVRKRRMASAASFYAMAAQSRRNKDTTQGVHEGGAVAPDESAASDAPNQQQTRRFYAPTIPFEPTK</sequence>
<keyword evidence="4" id="KW-0325">Glycoprotein</keyword>
<feature type="domain" description="EGF-like" evidence="9 10">
    <location>
        <begin position="655"/>
        <end position="666"/>
    </location>
</feature>
<reference evidence="12 13" key="1">
    <citation type="submission" date="2019-03" db="EMBL/GenBank/DDBJ databases">
        <authorList>
            <person name="Gaulin E."/>
            <person name="Dumas B."/>
        </authorList>
    </citation>
    <scope>NUCLEOTIDE SEQUENCE [LARGE SCALE GENOMIC DNA]</scope>
    <source>
        <strain evidence="12">CBS 568.67</strain>
    </source>
</reference>
<evidence type="ECO:0000313" key="11">
    <source>
        <dbReference type="EMBL" id="KAF0693346.1"/>
    </source>
</evidence>
<keyword evidence="5" id="KW-0961">Cell wall biogenesis/degradation</keyword>
<evidence type="ECO:0000256" key="5">
    <source>
        <dbReference type="ARBA" id="ARBA00023316"/>
    </source>
</evidence>
<evidence type="ECO:0000256" key="3">
    <source>
        <dbReference type="ARBA" id="ARBA00023157"/>
    </source>
</evidence>
<dbReference type="GO" id="GO:0006078">
    <property type="term" value="P:(1-&gt;6)-beta-D-glucan biosynthetic process"/>
    <property type="evidence" value="ECO:0007669"/>
    <property type="project" value="TreeGrafter"/>
</dbReference>
<dbReference type="EMBL" id="VJMH01005710">
    <property type="protein sequence ID" value="KAF0693346.1"/>
    <property type="molecule type" value="Genomic_DNA"/>
</dbReference>
<dbReference type="GO" id="GO:0071555">
    <property type="term" value="P:cell wall organization"/>
    <property type="evidence" value="ECO:0007669"/>
    <property type="project" value="UniProtKB-KW"/>
</dbReference>
<dbReference type="PANTHER" id="PTHR31361">
    <property type="entry name" value="BETA-GLUCAN SYNTHESIS-ASSOCIATED PROTEIN KRE6-RELATED"/>
    <property type="match status" value="1"/>
</dbReference>
<dbReference type="OrthoDB" id="412647at2759"/>
<dbReference type="InterPro" id="IPR005629">
    <property type="entry name" value="Skn1/Kre6/Sbg1"/>
</dbReference>
<keyword evidence="2 7" id="KW-0472">Membrane</keyword>
<dbReference type="GO" id="GO:0015926">
    <property type="term" value="F:glucosidase activity"/>
    <property type="evidence" value="ECO:0007669"/>
    <property type="project" value="TreeGrafter"/>
</dbReference>
<evidence type="ECO:0000256" key="7">
    <source>
        <dbReference type="SAM" id="Phobius"/>
    </source>
</evidence>
<dbReference type="Pfam" id="PF03935">
    <property type="entry name" value="SKN1_KRE6_Sbg1"/>
    <property type="match status" value="3"/>
</dbReference>
<feature type="transmembrane region" description="Helical" evidence="7">
    <location>
        <begin position="687"/>
        <end position="707"/>
    </location>
</feature>
<dbReference type="GO" id="GO:0005886">
    <property type="term" value="C:plasma membrane"/>
    <property type="evidence" value="ECO:0007669"/>
    <property type="project" value="TreeGrafter"/>
</dbReference>
<name>A0A485L5J9_9STRA</name>
<evidence type="ECO:0000259" key="10">
    <source>
        <dbReference type="PROSITE" id="PS01186"/>
    </source>
</evidence>
<evidence type="ECO:0000256" key="8">
    <source>
        <dbReference type="SAM" id="SignalP"/>
    </source>
</evidence>
<evidence type="ECO:0000313" key="12">
    <source>
        <dbReference type="EMBL" id="VFT92471.1"/>
    </source>
</evidence>
<feature type="region of interest" description="Disordered" evidence="6">
    <location>
        <begin position="727"/>
        <end position="771"/>
    </location>
</feature>
<dbReference type="Proteomes" id="UP000332933">
    <property type="component" value="Unassembled WGS sequence"/>
</dbReference>